<feature type="coiled-coil region" evidence="1">
    <location>
        <begin position="369"/>
        <end position="413"/>
    </location>
</feature>
<feature type="region of interest" description="Disordered" evidence="2">
    <location>
        <begin position="461"/>
        <end position="482"/>
    </location>
</feature>
<feature type="compositionally biased region" description="Low complexity" evidence="2">
    <location>
        <begin position="68"/>
        <end position="77"/>
    </location>
</feature>
<keyword evidence="1" id="KW-0175">Coiled coil</keyword>
<feature type="compositionally biased region" description="Basic and acidic residues" evidence="2">
    <location>
        <begin position="596"/>
        <end position="606"/>
    </location>
</feature>
<feature type="compositionally biased region" description="Polar residues" evidence="2">
    <location>
        <begin position="137"/>
        <end position="150"/>
    </location>
</feature>
<feature type="compositionally biased region" description="Basic and acidic residues" evidence="2">
    <location>
        <begin position="242"/>
        <end position="254"/>
    </location>
</feature>
<feature type="compositionally biased region" description="Basic and acidic residues" evidence="2">
    <location>
        <begin position="78"/>
        <end position="90"/>
    </location>
</feature>
<comment type="caution">
    <text evidence="3">The sequence shown here is derived from an EMBL/GenBank/DDBJ whole genome shotgun (WGS) entry which is preliminary data.</text>
</comment>
<feature type="region of interest" description="Disordered" evidence="2">
    <location>
        <begin position="501"/>
        <end position="529"/>
    </location>
</feature>
<gene>
    <name evidence="3" type="ORF">AAF712_013696</name>
</gene>
<evidence type="ECO:0000256" key="1">
    <source>
        <dbReference type="SAM" id="Coils"/>
    </source>
</evidence>
<feature type="compositionally biased region" description="Polar residues" evidence="2">
    <location>
        <begin position="549"/>
        <end position="560"/>
    </location>
</feature>
<name>A0ABR2ZF32_9AGAR</name>
<sequence length="628" mass="67973">MPTSAKPSYPASLSTTSLSSVSRRRGHSTTSHHSPFTSTASLALNPSPESRSSSPIRKYQQRNLGIGLPSSSSPLSPRSRDADTPGRRSLDSPTTSPRRTLTHVRHGTDYSRPSVTVSEYGEIRGRGSLDLEPSPRIITSKSSTSRPSTFETRRQRKRSMSMEEHNLSMSVGRYAGSRLGTGLNGTATPGSSRVFDVRPSSSLSARHPDDSQSSGGGSKGRPMMEWLGPRTAKAFRAAGLLDADRDRERDRDEPPPFPSPGVEQVRRFGSVRSTTSRTQSRAEAGYGQRRGSGSYFSGASVVGMESPTYTVSSSRGEREWPPRSASTAPTSVSGLSNGREESAITALKEKHTIETEALLSALADSQRTTRILREENGELRERLQEAERLEDVVDDLRRQLGRIEEENDRLRRFVADSVMRESDSGEKEMDTQRRTRAFLSNKGSLGRHTGAVIASPLRQGIRAASPPSPPSPPTATKDSFDPEVTGAFIKDDINSNKKLLASTSTPAASHRRSRRFSTASSSIFPAPPANMTMLNEENLAGNVDAGGYLSQSESDTSASHVKSIPWSMKGDHTRDTSILSISNFSMTTGSPGSLRLRPEHEVHLGDMDSLNLGAGTPLSGGSEDDGDW</sequence>
<accession>A0ABR2ZF32</accession>
<feature type="compositionally biased region" description="Low complexity" evidence="2">
    <location>
        <begin position="12"/>
        <end position="21"/>
    </location>
</feature>
<protein>
    <submittedName>
        <fullName evidence="3">Uncharacterized protein</fullName>
    </submittedName>
</protein>
<dbReference type="Proteomes" id="UP001437256">
    <property type="component" value="Unassembled WGS sequence"/>
</dbReference>
<feature type="region of interest" description="Disordered" evidence="2">
    <location>
        <begin position="420"/>
        <end position="444"/>
    </location>
</feature>
<feature type="region of interest" description="Disordered" evidence="2">
    <location>
        <begin position="588"/>
        <end position="628"/>
    </location>
</feature>
<evidence type="ECO:0000256" key="2">
    <source>
        <dbReference type="SAM" id="MobiDB-lite"/>
    </source>
</evidence>
<evidence type="ECO:0000313" key="3">
    <source>
        <dbReference type="EMBL" id="KAL0059551.1"/>
    </source>
</evidence>
<feature type="region of interest" description="Disordered" evidence="2">
    <location>
        <begin position="545"/>
        <end position="572"/>
    </location>
</feature>
<reference evidence="3 4" key="1">
    <citation type="submission" date="2024-05" db="EMBL/GenBank/DDBJ databases">
        <title>A draft genome resource for the thread blight pathogen Marasmius tenuissimus strain MS-2.</title>
        <authorList>
            <person name="Yulfo-Soto G.E."/>
            <person name="Baruah I.K."/>
            <person name="Amoako-Attah I."/>
            <person name="Bukari Y."/>
            <person name="Meinhardt L.W."/>
            <person name="Bailey B.A."/>
            <person name="Cohen S.P."/>
        </authorList>
    </citation>
    <scope>NUCLEOTIDE SEQUENCE [LARGE SCALE GENOMIC DNA]</scope>
    <source>
        <strain evidence="3 4">MS-2</strain>
    </source>
</reference>
<feature type="compositionally biased region" description="Low complexity" evidence="2">
    <location>
        <begin position="28"/>
        <end position="39"/>
    </location>
</feature>
<feature type="region of interest" description="Disordered" evidence="2">
    <location>
        <begin position="1"/>
        <end position="338"/>
    </location>
</feature>
<proteinExistence type="predicted"/>
<feature type="compositionally biased region" description="Low complexity" evidence="2">
    <location>
        <begin position="272"/>
        <end position="281"/>
    </location>
</feature>
<evidence type="ECO:0000313" key="4">
    <source>
        <dbReference type="Proteomes" id="UP001437256"/>
    </source>
</evidence>
<feature type="compositionally biased region" description="Basic and acidic residues" evidence="2">
    <location>
        <begin position="420"/>
        <end position="433"/>
    </location>
</feature>
<keyword evidence="4" id="KW-1185">Reference proteome</keyword>
<feature type="compositionally biased region" description="Low complexity" evidence="2">
    <location>
        <begin position="46"/>
        <end position="55"/>
    </location>
</feature>
<feature type="compositionally biased region" description="Polar residues" evidence="2">
    <location>
        <begin position="324"/>
        <end position="336"/>
    </location>
</feature>
<organism evidence="3 4">
    <name type="scientific">Marasmius tenuissimus</name>
    <dbReference type="NCBI Taxonomy" id="585030"/>
    <lineage>
        <taxon>Eukaryota</taxon>
        <taxon>Fungi</taxon>
        <taxon>Dikarya</taxon>
        <taxon>Basidiomycota</taxon>
        <taxon>Agaricomycotina</taxon>
        <taxon>Agaricomycetes</taxon>
        <taxon>Agaricomycetidae</taxon>
        <taxon>Agaricales</taxon>
        <taxon>Marasmiineae</taxon>
        <taxon>Marasmiaceae</taxon>
        <taxon>Marasmius</taxon>
    </lineage>
</organism>
<dbReference type="EMBL" id="JBBXMP010000219">
    <property type="protein sequence ID" value="KAL0059551.1"/>
    <property type="molecule type" value="Genomic_DNA"/>
</dbReference>